<dbReference type="InterPro" id="IPR027417">
    <property type="entry name" value="P-loop_NTPase"/>
</dbReference>
<feature type="domain" description="Aminoglycoside phosphotransferase" evidence="1">
    <location>
        <begin position="131"/>
        <end position="301"/>
    </location>
</feature>
<proteinExistence type="predicted"/>
<dbReference type="Pfam" id="PF01636">
    <property type="entry name" value="APH"/>
    <property type="match status" value="1"/>
</dbReference>
<dbReference type="InterPro" id="IPR052732">
    <property type="entry name" value="Cell-binding_unc_protein"/>
</dbReference>
<reference evidence="2 3" key="1">
    <citation type="submission" date="2017-04" db="EMBL/GenBank/DDBJ databases">
        <authorList>
            <person name="Afonso C.L."/>
            <person name="Miller P.J."/>
            <person name="Scott M.A."/>
            <person name="Spackman E."/>
            <person name="Goraichik I."/>
            <person name="Dimitrov K.M."/>
            <person name="Suarez D.L."/>
            <person name="Swayne D.E."/>
        </authorList>
    </citation>
    <scope>NUCLEOTIDE SEQUENCE [LARGE SCALE GENOMIC DNA]</scope>
    <source>
        <strain evidence="2 3">USBA 355</strain>
    </source>
</reference>
<dbReference type="SUPFAM" id="SSF52540">
    <property type="entry name" value="P-loop containing nucleoside triphosphate hydrolases"/>
    <property type="match status" value="1"/>
</dbReference>
<dbReference type="SUPFAM" id="SSF56112">
    <property type="entry name" value="Protein kinase-like (PK-like)"/>
    <property type="match status" value="1"/>
</dbReference>
<dbReference type="AlphaFoldDB" id="A0A1Y6C1F4"/>
<accession>A0A1Y6C1F4</accession>
<dbReference type="STRING" id="560819.SAMN05428998_11425"/>
<evidence type="ECO:0000313" key="3">
    <source>
        <dbReference type="Proteomes" id="UP000192917"/>
    </source>
</evidence>
<dbReference type="EMBL" id="FWZX01000014">
    <property type="protein sequence ID" value="SMF40508.1"/>
    <property type="molecule type" value="Genomic_DNA"/>
</dbReference>
<dbReference type="PANTHER" id="PTHR43883:SF1">
    <property type="entry name" value="GLUCONOKINASE"/>
    <property type="match status" value="1"/>
</dbReference>
<keyword evidence="3" id="KW-1185">Reference proteome</keyword>
<evidence type="ECO:0000313" key="2">
    <source>
        <dbReference type="EMBL" id="SMF40508.1"/>
    </source>
</evidence>
<dbReference type="Gene3D" id="3.40.50.300">
    <property type="entry name" value="P-loop containing nucleotide triphosphate hydrolases"/>
    <property type="match status" value="1"/>
</dbReference>
<dbReference type="InterPro" id="IPR011009">
    <property type="entry name" value="Kinase-like_dom_sf"/>
</dbReference>
<dbReference type="PANTHER" id="PTHR43883">
    <property type="entry name" value="SLR0207 PROTEIN"/>
    <property type="match status" value="1"/>
</dbReference>
<protein>
    <recommendedName>
        <fullName evidence="1">Aminoglycoside phosphotransferase domain-containing protein</fullName>
    </recommendedName>
</protein>
<evidence type="ECO:0000259" key="1">
    <source>
        <dbReference type="Pfam" id="PF01636"/>
    </source>
</evidence>
<dbReference type="Proteomes" id="UP000192917">
    <property type="component" value="Unassembled WGS sequence"/>
</dbReference>
<dbReference type="InterPro" id="IPR002575">
    <property type="entry name" value="Aminoglycoside_PTrfase"/>
</dbReference>
<organism evidence="2 3">
    <name type="scientific">Tistlia consotensis USBA 355</name>
    <dbReference type="NCBI Taxonomy" id="560819"/>
    <lineage>
        <taxon>Bacteria</taxon>
        <taxon>Pseudomonadati</taxon>
        <taxon>Pseudomonadota</taxon>
        <taxon>Alphaproteobacteria</taxon>
        <taxon>Rhodospirillales</taxon>
        <taxon>Rhodovibrionaceae</taxon>
        <taxon>Tistlia</taxon>
    </lineage>
</organism>
<dbReference type="Pfam" id="PF13671">
    <property type="entry name" value="AAA_33"/>
    <property type="match status" value="1"/>
</dbReference>
<dbReference type="RefSeq" id="WP_085123853.1">
    <property type="nucleotide sequence ID" value="NZ_FWZX01000014.1"/>
</dbReference>
<gene>
    <name evidence="2" type="ORF">SAMN05428998_11425</name>
</gene>
<name>A0A1Y6C1F4_9PROT</name>
<sequence>MSATAGTTDPSGQTGDREAVETFLSDPASYGLGDESVERIDTHVATVFLAGERAYKIKRPVAYSFLDFRTLEARRAVLLRELELNRRTAPELYLEVVPIVADEGRLRLGRPLGPDGAPAEDGSGRPVEWALVMRRFDQELRFDRLAATGRLDRPLVERLVDAIMAVHQTAERKGKPFGGAAYLRRVIAENAEDFAALPEVFPAERVGRYGAAVGGAIAEVAAILDARRAGGLVRRCHGDLHLANIVLWKGEPTLFDCIEFSEQIANIDLLYDFAFLLMDLDCRGLRPLASAAMARYFGRSGQSASLRALPAMLSIRASVRAKVTGLGLSAQRDPATRERDRTLALDYLAAAERYLEPSSPRLVVVGGLSGSGKSTLARSLAPALPGPLGALHLRSDVVRKRLYGVAPEERLPADAYSRDLSRQVYELLLAEARMALVAGWPVVVDAVFARPAERHAVEVLAADLGLPLEALWLEAPSATLKARAAGRAPDASDATPAVVERQLTRDLGQIAWPRLSAEADSEAVAAAARKRLGL</sequence>